<dbReference type="EMBL" id="CVTD020000015">
    <property type="protein sequence ID" value="CRZ34415.1"/>
    <property type="molecule type" value="Genomic_DNA"/>
</dbReference>
<dbReference type="Gene3D" id="2.30.30.100">
    <property type="match status" value="1"/>
</dbReference>
<comment type="similarity">
    <text evidence="3">Belongs to the biotin--protein ligase family.</text>
</comment>
<dbReference type="Pfam" id="PF02237">
    <property type="entry name" value="BPL_C"/>
    <property type="match status" value="1"/>
</dbReference>
<dbReference type="Gene3D" id="1.10.10.10">
    <property type="entry name" value="Winged helix-like DNA-binding domain superfamily/Winged helix DNA-binding domain"/>
    <property type="match status" value="1"/>
</dbReference>
<dbReference type="GO" id="GO:0005737">
    <property type="term" value="C:cytoplasm"/>
    <property type="evidence" value="ECO:0007669"/>
    <property type="project" value="TreeGrafter"/>
</dbReference>
<comment type="function">
    <text evidence="3">Acts both as a biotin--[acetyl-CoA-carboxylase] ligase and a repressor.</text>
</comment>
<accession>A0A0H5SH77</accession>
<sequence length="330" mass="36483">MELKEQILKILEENRGKSISGAWMARKLYVTRSAIWKQIKELQNEGYEIEAVPNRGYSLKPCNDILTAQSIIPYLKGKATGFILDVRKTVTSTNTIAKEMAANGAKEGTVIIATHQTEGRGRMGRTFYSPASTGIYMSLILRPKLSLEDSLLITTGAAVAVAKAIEELTHREVQIKWVNDLFMDGKKVCGILTEASLNVENGGLEYAVVGIGINVSTKDFPDDIKEVAGSIFTDKPKDQPVTSMLAAYVLNNLAETINNLTDKSYMEDYKKRSFLLGKNINVLKGDKILKAIALDIDDRARLIVEYPDSTKEALTSGEVSIRIDMQDNNK</sequence>
<dbReference type="InterPro" id="IPR003142">
    <property type="entry name" value="BPL_C"/>
</dbReference>
<dbReference type="InterPro" id="IPR045864">
    <property type="entry name" value="aa-tRNA-synth_II/BPL/LPL"/>
</dbReference>
<feature type="binding site" evidence="3">
    <location>
        <position position="116"/>
    </location>
    <ligand>
        <name>biotin</name>
        <dbReference type="ChEBI" id="CHEBI:57586"/>
    </ligand>
</feature>
<evidence type="ECO:0000256" key="1">
    <source>
        <dbReference type="ARBA" id="ARBA00022598"/>
    </source>
</evidence>
<keyword evidence="3" id="KW-0804">Transcription</keyword>
<organism evidence="5 6">
    <name type="scientific">Herbinix hemicellulosilytica</name>
    <dbReference type="NCBI Taxonomy" id="1564487"/>
    <lineage>
        <taxon>Bacteria</taxon>
        <taxon>Bacillati</taxon>
        <taxon>Bacillota</taxon>
        <taxon>Clostridia</taxon>
        <taxon>Lachnospirales</taxon>
        <taxon>Lachnospiraceae</taxon>
        <taxon>Herbinix</taxon>
    </lineage>
</organism>
<dbReference type="SUPFAM" id="SSF55681">
    <property type="entry name" value="Class II aaRS and biotin synthetases"/>
    <property type="match status" value="1"/>
</dbReference>
<feature type="DNA-binding region" description="H-T-H motif" evidence="3">
    <location>
        <begin position="21"/>
        <end position="40"/>
    </location>
</feature>
<keyword evidence="3" id="KW-0067">ATP-binding</keyword>
<dbReference type="Gene3D" id="3.30.930.10">
    <property type="entry name" value="Bira Bifunctional Protein, Domain 2"/>
    <property type="match status" value="1"/>
</dbReference>
<feature type="binding site" evidence="3">
    <location>
        <begin position="120"/>
        <end position="122"/>
    </location>
    <ligand>
        <name>biotin</name>
        <dbReference type="ChEBI" id="CHEBI:57586"/>
    </ligand>
</feature>
<dbReference type="PROSITE" id="PS51733">
    <property type="entry name" value="BPL_LPL_CATALYTIC"/>
    <property type="match status" value="1"/>
</dbReference>
<feature type="binding site" evidence="3">
    <location>
        <position position="187"/>
    </location>
    <ligand>
        <name>biotin</name>
        <dbReference type="ChEBI" id="CHEBI:57586"/>
    </ligand>
</feature>
<feature type="domain" description="BPL/LPL catalytic" evidence="4">
    <location>
        <begin position="69"/>
        <end position="261"/>
    </location>
</feature>
<reference evidence="5 6" key="1">
    <citation type="submission" date="2015-06" db="EMBL/GenBank/DDBJ databases">
        <authorList>
            <person name="Wibberg Daniel"/>
        </authorList>
    </citation>
    <scope>NUCLEOTIDE SEQUENCE [LARGE SCALE GENOMIC DNA]</scope>
    <source>
        <strain evidence="5 6">T3/55T</strain>
    </source>
</reference>
<dbReference type="InterPro" id="IPR036388">
    <property type="entry name" value="WH-like_DNA-bd_sf"/>
</dbReference>
<keyword evidence="6" id="KW-1185">Reference proteome</keyword>
<evidence type="ECO:0000313" key="5">
    <source>
        <dbReference type="EMBL" id="CRZ34415.1"/>
    </source>
</evidence>
<gene>
    <name evidence="3" type="primary">birA</name>
    <name evidence="5" type="ORF">HHT355_1213</name>
</gene>
<dbReference type="PANTHER" id="PTHR12835">
    <property type="entry name" value="BIOTIN PROTEIN LIGASE"/>
    <property type="match status" value="1"/>
</dbReference>
<evidence type="ECO:0000259" key="4">
    <source>
        <dbReference type="PROSITE" id="PS51733"/>
    </source>
</evidence>
<dbReference type="HAMAP" id="MF_00978">
    <property type="entry name" value="Bifunct_BirA"/>
    <property type="match status" value="1"/>
</dbReference>
<dbReference type="GO" id="GO:0009249">
    <property type="term" value="P:protein lipoylation"/>
    <property type="evidence" value="ECO:0007669"/>
    <property type="project" value="UniProtKB-ARBA"/>
</dbReference>
<dbReference type="GO" id="GO:0004077">
    <property type="term" value="F:biotin--[biotin carboxyl-carrier protein] ligase activity"/>
    <property type="evidence" value="ECO:0007669"/>
    <property type="project" value="UniProtKB-UniRule"/>
</dbReference>
<dbReference type="OrthoDB" id="9807064at2"/>
<keyword evidence="3" id="KW-0547">Nucleotide-binding</keyword>
<dbReference type="NCBIfam" id="TIGR00121">
    <property type="entry name" value="birA_ligase"/>
    <property type="match status" value="1"/>
</dbReference>
<evidence type="ECO:0000256" key="2">
    <source>
        <dbReference type="ARBA" id="ARBA00023267"/>
    </source>
</evidence>
<evidence type="ECO:0000256" key="3">
    <source>
        <dbReference type="HAMAP-Rule" id="MF_00978"/>
    </source>
</evidence>
<keyword evidence="3" id="KW-0238">DNA-binding</keyword>
<dbReference type="RefSeq" id="WP_103202530.1">
    <property type="nucleotide sequence ID" value="NZ_CVTD020000015.1"/>
</dbReference>
<feature type="binding site" evidence="3">
    <location>
        <begin position="92"/>
        <end position="94"/>
    </location>
    <ligand>
        <name>biotin</name>
        <dbReference type="ChEBI" id="CHEBI:57586"/>
    </ligand>
</feature>
<dbReference type="SUPFAM" id="SSF46785">
    <property type="entry name" value="Winged helix' DNA-binding domain"/>
    <property type="match status" value="1"/>
</dbReference>
<evidence type="ECO:0000313" key="6">
    <source>
        <dbReference type="Proteomes" id="UP000236497"/>
    </source>
</evidence>
<dbReference type="CDD" id="cd16442">
    <property type="entry name" value="BPL"/>
    <property type="match status" value="1"/>
</dbReference>
<dbReference type="GO" id="GO:0016740">
    <property type="term" value="F:transferase activity"/>
    <property type="evidence" value="ECO:0007669"/>
    <property type="project" value="UniProtKB-ARBA"/>
</dbReference>
<dbReference type="Pfam" id="PF08279">
    <property type="entry name" value="HTH_11"/>
    <property type="match status" value="1"/>
</dbReference>
<dbReference type="AlphaFoldDB" id="A0A0H5SH77"/>
<keyword evidence="2 3" id="KW-0092">Biotin</keyword>
<dbReference type="GO" id="GO:0006355">
    <property type="term" value="P:regulation of DNA-templated transcription"/>
    <property type="evidence" value="ECO:0007669"/>
    <property type="project" value="UniProtKB-UniRule"/>
</dbReference>
<dbReference type="PANTHER" id="PTHR12835:SF5">
    <property type="entry name" value="BIOTIN--PROTEIN LIGASE"/>
    <property type="match status" value="1"/>
</dbReference>
<protein>
    <recommendedName>
        <fullName evidence="3">Bifunctional ligase/repressor BirA</fullName>
    </recommendedName>
    <alternativeName>
        <fullName evidence="3">Biotin--[acetyl-CoA-carboxylase] ligase</fullName>
        <ecNumber evidence="3">6.3.4.15</ecNumber>
    </alternativeName>
    <alternativeName>
        <fullName evidence="3">Biotin--protein ligase</fullName>
    </alternativeName>
    <alternativeName>
        <fullName evidence="3">Biotin-[acetyl-CoA carboxylase] synthetase</fullName>
    </alternativeName>
</protein>
<comment type="catalytic activity">
    <reaction evidence="3">
        <text>biotin + L-lysyl-[protein] + ATP = N(6)-biotinyl-L-lysyl-[protein] + AMP + diphosphate + H(+)</text>
        <dbReference type="Rhea" id="RHEA:11756"/>
        <dbReference type="Rhea" id="RHEA-COMP:9752"/>
        <dbReference type="Rhea" id="RHEA-COMP:10505"/>
        <dbReference type="ChEBI" id="CHEBI:15378"/>
        <dbReference type="ChEBI" id="CHEBI:29969"/>
        <dbReference type="ChEBI" id="CHEBI:30616"/>
        <dbReference type="ChEBI" id="CHEBI:33019"/>
        <dbReference type="ChEBI" id="CHEBI:57586"/>
        <dbReference type="ChEBI" id="CHEBI:83144"/>
        <dbReference type="ChEBI" id="CHEBI:456215"/>
        <dbReference type="EC" id="6.3.4.15"/>
    </reaction>
</comment>
<dbReference type="GO" id="GO:0003677">
    <property type="term" value="F:DNA binding"/>
    <property type="evidence" value="ECO:0007669"/>
    <property type="project" value="UniProtKB-UniRule"/>
</dbReference>
<keyword evidence="3" id="KW-0678">Repressor</keyword>
<dbReference type="InterPro" id="IPR036390">
    <property type="entry name" value="WH_DNA-bd_sf"/>
</dbReference>
<dbReference type="Proteomes" id="UP000236497">
    <property type="component" value="Unassembled WGS sequence"/>
</dbReference>
<dbReference type="EC" id="6.3.4.15" evidence="3"/>
<dbReference type="InterPro" id="IPR013196">
    <property type="entry name" value="HTH_11"/>
</dbReference>
<keyword evidence="3" id="KW-0805">Transcription regulation</keyword>
<keyword evidence="1 3" id="KW-0436">Ligase</keyword>
<dbReference type="GO" id="GO:0005524">
    <property type="term" value="F:ATP binding"/>
    <property type="evidence" value="ECO:0007669"/>
    <property type="project" value="UniProtKB-UniRule"/>
</dbReference>
<name>A0A0H5SH77_HERHM</name>
<proteinExistence type="inferred from homology"/>
<dbReference type="InterPro" id="IPR030855">
    <property type="entry name" value="Bifunct_BirA"/>
</dbReference>
<dbReference type="InterPro" id="IPR004408">
    <property type="entry name" value="Biotin_CoA_COase_ligase"/>
</dbReference>
<dbReference type="InterPro" id="IPR004143">
    <property type="entry name" value="BPL_LPL_catalytic"/>
</dbReference>
<dbReference type="Pfam" id="PF03099">
    <property type="entry name" value="BPL_LplA_LipB"/>
    <property type="match status" value="1"/>
</dbReference>